<keyword evidence="2" id="KW-1185">Reference proteome</keyword>
<gene>
    <name evidence="1" type="ORF">HPB49_013895</name>
</gene>
<dbReference type="EMBL" id="CM023471">
    <property type="protein sequence ID" value="KAH7966118.1"/>
    <property type="molecule type" value="Genomic_DNA"/>
</dbReference>
<protein>
    <submittedName>
        <fullName evidence="1">Uncharacterized protein</fullName>
    </submittedName>
</protein>
<comment type="caution">
    <text evidence="1">The sequence shown here is derived from an EMBL/GenBank/DDBJ whole genome shotgun (WGS) entry which is preliminary data.</text>
</comment>
<dbReference type="Proteomes" id="UP000821865">
    <property type="component" value="Chromosome 2"/>
</dbReference>
<proteinExistence type="predicted"/>
<organism evidence="1 2">
    <name type="scientific">Dermacentor silvarum</name>
    <name type="common">Tick</name>
    <dbReference type="NCBI Taxonomy" id="543639"/>
    <lineage>
        <taxon>Eukaryota</taxon>
        <taxon>Metazoa</taxon>
        <taxon>Ecdysozoa</taxon>
        <taxon>Arthropoda</taxon>
        <taxon>Chelicerata</taxon>
        <taxon>Arachnida</taxon>
        <taxon>Acari</taxon>
        <taxon>Parasitiformes</taxon>
        <taxon>Ixodida</taxon>
        <taxon>Ixodoidea</taxon>
        <taxon>Ixodidae</taxon>
        <taxon>Rhipicephalinae</taxon>
        <taxon>Dermacentor</taxon>
    </lineage>
</organism>
<evidence type="ECO:0000313" key="2">
    <source>
        <dbReference type="Proteomes" id="UP000821865"/>
    </source>
</evidence>
<evidence type="ECO:0000313" key="1">
    <source>
        <dbReference type="EMBL" id="KAH7966118.1"/>
    </source>
</evidence>
<sequence length="213" mass="23827">MGRPHRGTSKKTTTDDEPMVQCGSCDSWFYLEDSPFSSIEEAQGKSYTCKFCTKISALHALIAHQERKMSAESSLDIETLRTQGEKSEIEGKAEIQRLQQSLNAEREQRERLSEEVTALQAKIEEPGKREGTSLVQKCQRIEDTKEIKTTPERQETPPSQTRGSPTQNEDQENAEQSEETETSAGPWIKVGKKNIGKKTEGIQPNSTPSQPKG</sequence>
<reference evidence="1" key="1">
    <citation type="submission" date="2020-05" db="EMBL/GenBank/DDBJ databases">
        <title>Large-scale comparative analyses of tick genomes elucidate their genetic diversity and vector capacities.</title>
        <authorList>
            <person name="Jia N."/>
            <person name="Wang J."/>
            <person name="Shi W."/>
            <person name="Du L."/>
            <person name="Sun Y."/>
            <person name="Zhan W."/>
            <person name="Jiang J."/>
            <person name="Wang Q."/>
            <person name="Zhang B."/>
            <person name="Ji P."/>
            <person name="Sakyi L.B."/>
            <person name="Cui X."/>
            <person name="Yuan T."/>
            <person name="Jiang B."/>
            <person name="Yang W."/>
            <person name="Lam T.T.-Y."/>
            <person name="Chang Q."/>
            <person name="Ding S."/>
            <person name="Wang X."/>
            <person name="Zhu J."/>
            <person name="Ruan X."/>
            <person name="Zhao L."/>
            <person name="Wei J."/>
            <person name="Que T."/>
            <person name="Du C."/>
            <person name="Cheng J."/>
            <person name="Dai P."/>
            <person name="Han X."/>
            <person name="Huang E."/>
            <person name="Gao Y."/>
            <person name="Liu J."/>
            <person name="Shao H."/>
            <person name="Ye R."/>
            <person name="Li L."/>
            <person name="Wei W."/>
            <person name="Wang X."/>
            <person name="Wang C."/>
            <person name="Yang T."/>
            <person name="Huo Q."/>
            <person name="Li W."/>
            <person name="Guo W."/>
            <person name="Chen H."/>
            <person name="Zhou L."/>
            <person name="Ni X."/>
            <person name="Tian J."/>
            <person name="Zhou Y."/>
            <person name="Sheng Y."/>
            <person name="Liu T."/>
            <person name="Pan Y."/>
            <person name="Xia L."/>
            <person name="Li J."/>
            <person name="Zhao F."/>
            <person name="Cao W."/>
        </authorList>
    </citation>
    <scope>NUCLEOTIDE SEQUENCE</scope>
    <source>
        <strain evidence="1">Dsil-2018</strain>
    </source>
</reference>
<accession>A0ACB8DDP1</accession>
<name>A0ACB8DDP1_DERSI</name>